<dbReference type="NCBIfam" id="TIGR00180">
    <property type="entry name" value="parB_part"/>
    <property type="match status" value="1"/>
</dbReference>
<dbReference type="GO" id="GO:0003677">
    <property type="term" value="F:DNA binding"/>
    <property type="evidence" value="ECO:0007669"/>
    <property type="project" value="InterPro"/>
</dbReference>
<evidence type="ECO:0000256" key="3">
    <source>
        <dbReference type="SAM" id="MobiDB-lite"/>
    </source>
</evidence>
<dbReference type="CDD" id="cd16387">
    <property type="entry name" value="ParB_N_Srx"/>
    <property type="match status" value="1"/>
</dbReference>
<dbReference type="RefSeq" id="WP_123821582.1">
    <property type="nucleotide sequence ID" value="NZ_RKQG01000004.1"/>
</dbReference>
<feature type="domain" description="ParB-like N-terminal" evidence="4">
    <location>
        <begin position="49"/>
        <end position="141"/>
    </location>
</feature>
<organism evidence="6 7">
    <name type="scientific">Kitasatospora cineracea</name>
    <dbReference type="NCBI Taxonomy" id="88074"/>
    <lineage>
        <taxon>Bacteria</taxon>
        <taxon>Bacillati</taxon>
        <taxon>Actinomycetota</taxon>
        <taxon>Actinomycetes</taxon>
        <taxon>Kitasatosporales</taxon>
        <taxon>Streptomycetaceae</taxon>
        <taxon>Kitasatospora</taxon>
    </lineage>
</organism>
<feature type="region of interest" description="Disordered" evidence="3">
    <location>
        <begin position="295"/>
        <end position="376"/>
    </location>
</feature>
<comment type="caution">
    <text evidence="6">The sequence shown here is derived from an EMBL/GenBank/DDBJ whole genome shotgun (WGS) entry which is preliminary data.</text>
</comment>
<evidence type="ECO:0000259" key="4">
    <source>
        <dbReference type="Pfam" id="PF02195"/>
    </source>
</evidence>
<dbReference type="CDD" id="cd00093">
    <property type="entry name" value="HTH_XRE"/>
    <property type="match status" value="1"/>
</dbReference>
<dbReference type="GO" id="GO:0005694">
    <property type="term" value="C:chromosome"/>
    <property type="evidence" value="ECO:0007669"/>
    <property type="project" value="TreeGrafter"/>
</dbReference>
<dbReference type="InterPro" id="IPR001387">
    <property type="entry name" value="Cro/C1-type_HTH"/>
</dbReference>
<dbReference type="GO" id="GO:0007059">
    <property type="term" value="P:chromosome segregation"/>
    <property type="evidence" value="ECO:0007669"/>
    <property type="project" value="TreeGrafter"/>
</dbReference>
<dbReference type="Proteomes" id="UP000266906">
    <property type="component" value="Unassembled WGS sequence"/>
</dbReference>
<dbReference type="AlphaFoldDB" id="A0A3N4R206"/>
<protein>
    <submittedName>
        <fullName evidence="6">ParB/RepB/Spo0J family partition protein</fullName>
    </submittedName>
</protein>
<dbReference type="SUPFAM" id="SSF110849">
    <property type="entry name" value="ParB/Sulfiredoxin"/>
    <property type="match status" value="1"/>
</dbReference>
<dbReference type="SUPFAM" id="SSF109709">
    <property type="entry name" value="KorB DNA-binding domain-like"/>
    <property type="match status" value="1"/>
</dbReference>
<dbReference type="InterPro" id="IPR041468">
    <property type="entry name" value="HTH_ParB/Spo0J"/>
</dbReference>
<dbReference type="EMBL" id="RKQG01000004">
    <property type="protein sequence ID" value="RPE27222.1"/>
    <property type="molecule type" value="Genomic_DNA"/>
</dbReference>
<dbReference type="Gene3D" id="1.10.10.2830">
    <property type="match status" value="1"/>
</dbReference>
<evidence type="ECO:0000256" key="2">
    <source>
        <dbReference type="ARBA" id="ARBA00022829"/>
    </source>
</evidence>
<name>A0A3N4R206_9ACTN</name>
<evidence type="ECO:0000313" key="6">
    <source>
        <dbReference type="EMBL" id="RPE27222.1"/>
    </source>
</evidence>
<sequence>MTSTSRGLGNRSLTAARQQAAETRLMQGAPEVLLDELLPSPENGRDVREETADPRAWEKVLKLAEAIRTDGVNTALTVVTAAKYVEHYPQHQEHVRAQGLPYVVIHGHRRLAAARVAGLTKVPVLLKQDVVQIRIAAIQENLLREGLDPIAEGQQYQLAMAESGLSQRALAKRLGNVSQTTISHRLALLQTVPEVQEKVLDEFYEPKSGITVAFAAKHLARVLPFFQRMFVEGAIAQAEVVALSTTLTEAQEKAKDGTITLAFVYEHLSHLRDEFQAMFLRGEITAEDVIEIGKVPAKDQQRPAPGRVIAGQSPADAADTSVPAPRPEAQAPAGQDEVIAGQSLPGAAEVPEPGSDTASLLPGTGAQGEAAPHGDGSAVIARQSPAAPAAAAGASGPPLSSVPAVPAPASVAAPGSAATAVIAGQSPEQVSVPAQSDVEPSVLLIGSPSAEQIAQALIDHLAPEVIAAVREFLT</sequence>
<keyword evidence="7" id="KW-1185">Reference proteome</keyword>
<dbReference type="InterPro" id="IPR036086">
    <property type="entry name" value="ParB/Sulfiredoxin_sf"/>
</dbReference>
<comment type="similarity">
    <text evidence="1">Belongs to the ParB family.</text>
</comment>
<feature type="domain" description="ParB/Spo0J HTH" evidence="5">
    <location>
        <begin position="146"/>
        <end position="201"/>
    </location>
</feature>
<dbReference type="InterPro" id="IPR003115">
    <property type="entry name" value="ParB_N"/>
</dbReference>
<reference evidence="6 7" key="1">
    <citation type="submission" date="2018-11" db="EMBL/GenBank/DDBJ databases">
        <title>Sequencing the genomes of 1000 actinobacteria strains.</title>
        <authorList>
            <person name="Klenk H.-P."/>
        </authorList>
    </citation>
    <scope>NUCLEOTIDE SEQUENCE [LARGE SCALE GENOMIC DNA]</scope>
    <source>
        <strain evidence="6 7">DSM 44781</strain>
    </source>
</reference>
<dbReference type="Pfam" id="PF02195">
    <property type="entry name" value="ParB_N"/>
    <property type="match status" value="1"/>
</dbReference>
<evidence type="ECO:0000313" key="7">
    <source>
        <dbReference type="Proteomes" id="UP000266906"/>
    </source>
</evidence>
<keyword evidence="2" id="KW-0159">Chromosome partition</keyword>
<gene>
    <name evidence="6" type="ORF">EDD38_7366</name>
</gene>
<dbReference type="PANTHER" id="PTHR33375:SF1">
    <property type="entry name" value="CHROMOSOME-PARTITIONING PROTEIN PARB-RELATED"/>
    <property type="match status" value="1"/>
</dbReference>
<evidence type="ECO:0000259" key="5">
    <source>
        <dbReference type="Pfam" id="PF17762"/>
    </source>
</evidence>
<dbReference type="Gene3D" id="3.90.1530.30">
    <property type="match status" value="1"/>
</dbReference>
<accession>A0A3N4R206</accession>
<proteinExistence type="inferred from homology"/>
<dbReference type="InterPro" id="IPR050336">
    <property type="entry name" value="Chromosome_partition/occlusion"/>
</dbReference>
<evidence type="ECO:0000256" key="1">
    <source>
        <dbReference type="ARBA" id="ARBA00006295"/>
    </source>
</evidence>
<dbReference type="Pfam" id="PF17762">
    <property type="entry name" value="HTH_ParB"/>
    <property type="match status" value="1"/>
</dbReference>
<dbReference type="PANTHER" id="PTHR33375">
    <property type="entry name" value="CHROMOSOME-PARTITIONING PROTEIN PARB-RELATED"/>
    <property type="match status" value="1"/>
</dbReference>
<dbReference type="InterPro" id="IPR004437">
    <property type="entry name" value="ParB/RepB/Spo0J"/>
</dbReference>